<evidence type="ECO:0000259" key="4">
    <source>
        <dbReference type="Pfam" id="PF13632"/>
    </source>
</evidence>
<keyword evidence="2" id="KW-1133">Transmembrane helix</keyword>
<dbReference type="InterPro" id="IPR006578">
    <property type="entry name" value="MADF-dom"/>
</dbReference>
<feature type="transmembrane region" description="Helical" evidence="2">
    <location>
        <begin position="567"/>
        <end position="595"/>
    </location>
</feature>
<dbReference type="Pfam" id="PF13632">
    <property type="entry name" value="Glyco_trans_2_3"/>
    <property type="match status" value="1"/>
</dbReference>
<feature type="compositionally biased region" description="Polar residues" evidence="1">
    <location>
        <begin position="781"/>
        <end position="791"/>
    </location>
</feature>
<feature type="region of interest" description="Disordered" evidence="1">
    <location>
        <begin position="646"/>
        <end position="673"/>
    </location>
</feature>
<dbReference type="GO" id="GO:0005737">
    <property type="term" value="C:cytoplasm"/>
    <property type="evidence" value="ECO:0007669"/>
    <property type="project" value="TreeGrafter"/>
</dbReference>
<dbReference type="Pfam" id="PF10545">
    <property type="entry name" value="MADF_DNA_bdg"/>
    <property type="match status" value="1"/>
</dbReference>
<feature type="compositionally biased region" description="Basic and acidic residues" evidence="1">
    <location>
        <begin position="214"/>
        <end position="231"/>
    </location>
</feature>
<name>A0A7R9FXR3_TIMSH</name>
<gene>
    <name evidence="5" type="ORF">TSIB3V08_LOCUS3359</name>
</gene>
<feature type="region of interest" description="Disordered" evidence="1">
    <location>
        <begin position="392"/>
        <end position="412"/>
    </location>
</feature>
<dbReference type="InterPro" id="IPR027389">
    <property type="entry name" value="B_mannosylTrfase_Bre-3/Egh"/>
</dbReference>
<evidence type="ECO:0000259" key="3">
    <source>
        <dbReference type="Pfam" id="PF10545"/>
    </source>
</evidence>
<feature type="transmembrane region" description="Helical" evidence="2">
    <location>
        <begin position="534"/>
        <end position="555"/>
    </location>
</feature>
<evidence type="ECO:0008006" key="6">
    <source>
        <dbReference type="Google" id="ProtNLM"/>
    </source>
</evidence>
<proteinExistence type="predicted"/>
<organism evidence="5">
    <name type="scientific">Timema shepardi</name>
    <name type="common">Walking stick</name>
    <dbReference type="NCBI Taxonomy" id="629360"/>
    <lineage>
        <taxon>Eukaryota</taxon>
        <taxon>Metazoa</taxon>
        <taxon>Ecdysozoa</taxon>
        <taxon>Arthropoda</taxon>
        <taxon>Hexapoda</taxon>
        <taxon>Insecta</taxon>
        <taxon>Pterygota</taxon>
        <taxon>Neoptera</taxon>
        <taxon>Polyneoptera</taxon>
        <taxon>Phasmatodea</taxon>
        <taxon>Timematodea</taxon>
        <taxon>Timematoidea</taxon>
        <taxon>Timematidae</taxon>
        <taxon>Timema</taxon>
    </lineage>
</organism>
<feature type="domain" description="Glycosyltransferase 2-like" evidence="4">
    <location>
        <begin position="425"/>
        <end position="555"/>
    </location>
</feature>
<reference evidence="5" key="1">
    <citation type="submission" date="2020-11" db="EMBL/GenBank/DDBJ databases">
        <authorList>
            <person name="Tran Van P."/>
        </authorList>
    </citation>
    <scope>NUCLEOTIDE SEQUENCE</scope>
</reference>
<dbReference type="PANTHER" id="PTHR16779">
    <property type="entry name" value="BETA-1,4-MANNOSYLTRANSFERASE EGH"/>
    <property type="match status" value="1"/>
</dbReference>
<sequence>MGNLCKTRWSNIRDNYRKSLRRIATKPLQDSNKIKKYKYAGALTFLDAYFQVREPISSIATEDNIEEEDEEEITTLQETEYFDIGTINTVEVKNEVDVDCSECQETQKRSWPKKMAHTQKRKCQPPQTSASISMNYLMEEKDKTEPQVHSVDAFLAAIAQTLKTFTPYYLNALGPVECKSKGPYRRSDLVDPIFGLSNELSSRSDAKDRVIKIQRSAEERGDRDQERERRSGPLKPISWDGVGGEGERRGVASKLTEVSFRFNKNRWITETVDGASYRTSLAEKSYVWKYQFSRERRCNLGTCNMAFRGKLSFQTITFQRVSEQLVGKFANKENMDYVDEIATMHKTASCFFRKQSPEVSSYSRACDYYRLVTHARDSSKRSLIRTNCHLFHAAPPPSPRPPPLTSSLPSTTGPCVEDLNDAEAGAEREVSFDNGPDGSVAEDCFFAMRAFREGYSFNFVEGEMWEKSPFTLWDFVQQRKRWLQGILLVVHSRLCIPMRHKLLLLISCYSWVTLPLSTSNVVLAALCPIPCPPLMDFVCAFIAAVNIYMYVFGVIKSFSLYRVGLLRFLMCICGALCTIPFNVMIENVAVIWGIFGHKYKFYVVKKDLKPPIDLALMRQKSCHWLRARHVTMFLFCASFSEDRYNSESRKNDKHKNIEKGNYKGGQAGREKQQEKFTRRKSSLVYHQVRWRAAGLCVDAHVHFFSSTDLVMTAQLRFSDTGSMGGGGGGSLYNSFASRGHGQRCTGLLFIREVKSHDNDSVLKQQISPVADNLAWRNCQVGSSESGNSRTADVTLGRDQIGSRRSSSFE</sequence>
<dbReference type="AlphaFoldDB" id="A0A7R9FXR3"/>
<feature type="region of interest" description="Disordered" evidence="1">
    <location>
        <begin position="781"/>
        <end position="809"/>
    </location>
</feature>
<feature type="domain" description="MADF" evidence="3">
    <location>
        <begin position="5"/>
        <end position="46"/>
    </location>
</feature>
<keyword evidence="2" id="KW-0472">Membrane</keyword>
<feature type="compositionally biased region" description="Basic and acidic residues" evidence="1">
    <location>
        <begin position="646"/>
        <end position="661"/>
    </location>
</feature>
<dbReference type="PANTHER" id="PTHR16779:SF1">
    <property type="entry name" value="BETA-1,4-MANNOSYLTRANSFERASE EGH"/>
    <property type="match status" value="1"/>
</dbReference>
<keyword evidence="2" id="KW-0812">Transmembrane</keyword>
<accession>A0A7R9FXR3</accession>
<dbReference type="GO" id="GO:0019187">
    <property type="term" value="F:beta-1,4-mannosyltransferase activity"/>
    <property type="evidence" value="ECO:0007669"/>
    <property type="project" value="InterPro"/>
</dbReference>
<feature type="region of interest" description="Disordered" evidence="1">
    <location>
        <begin position="214"/>
        <end position="246"/>
    </location>
</feature>
<evidence type="ECO:0000313" key="5">
    <source>
        <dbReference type="EMBL" id="CAD7259147.1"/>
    </source>
</evidence>
<dbReference type="InterPro" id="IPR001173">
    <property type="entry name" value="Glyco_trans_2-like"/>
</dbReference>
<protein>
    <recommendedName>
        <fullName evidence="6">Glycosyltransferase 2-like domain-containing protein</fullName>
    </recommendedName>
</protein>
<feature type="transmembrane region" description="Helical" evidence="2">
    <location>
        <begin position="502"/>
        <end position="527"/>
    </location>
</feature>
<feature type="compositionally biased region" description="Pro residues" evidence="1">
    <location>
        <begin position="394"/>
        <end position="404"/>
    </location>
</feature>
<dbReference type="EMBL" id="OC001115">
    <property type="protein sequence ID" value="CAD7259147.1"/>
    <property type="molecule type" value="Genomic_DNA"/>
</dbReference>
<evidence type="ECO:0000256" key="2">
    <source>
        <dbReference type="SAM" id="Phobius"/>
    </source>
</evidence>
<evidence type="ECO:0000256" key="1">
    <source>
        <dbReference type="SAM" id="MobiDB-lite"/>
    </source>
</evidence>